<dbReference type="AlphaFoldDB" id="A0A5M6J1E9"/>
<proteinExistence type="predicted"/>
<dbReference type="EMBL" id="VWPK01000003">
    <property type="protein sequence ID" value="KAA5614039.1"/>
    <property type="molecule type" value="Genomic_DNA"/>
</dbReference>
<organism evidence="3 4">
    <name type="scientific">Rhodovastum atsumiense</name>
    <dbReference type="NCBI Taxonomy" id="504468"/>
    <lineage>
        <taxon>Bacteria</taxon>
        <taxon>Pseudomonadati</taxon>
        <taxon>Pseudomonadota</taxon>
        <taxon>Alphaproteobacteria</taxon>
        <taxon>Acetobacterales</taxon>
        <taxon>Acetobacteraceae</taxon>
        <taxon>Rhodovastum</taxon>
    </lineage>
</organism>
<reference evidence="3 4" key="1">
    <citation type="submission" date="2019-09" db="EMBL/GenBank/DDBJ databases">
        <title>Genome sequence of Rhodovastum atsumiense, a diverse member of the Acetobacteraceae family of non-sulfur purple photosynthetic bacteria.</title>
        <authorList>
            <person name="Meyer T."/>
            <person name="Kyndt J."/>
        </authorList>
    </citation>
    <scope>NUCLEOTIDE SEQUENCE [LARGE SCALE GENOMIC DNA]</scope>
    <source>
        <strain evidence="3 4">DSM 21279</strain>
    </source>
</reference>
<dbReference type="Gene3D" id="3.30.470.20">
    <property type="entry name" value="ATP-grasp fold, B domain"/>
    <property type="match status" value="1"/>
</dbReference>
<evidence type="ECO:0000313" key="3">
    <source>
        <dbReference type="EMBL" id="KAA5614039.1"/>
    </source>
</evidence>
<name>A0A5M6J1E9_9PROT</name>
<evidence type="ECO:0000313" key="4">
    <source>
        <dbReference type="Proteomes" id="UP000325255"/>
    </source>
</evidence>
<dbReference type="InterPro" id="IPR013815">
    <property type="entry name" value="ATP_grasp_subdomain_1"/>
</dbReference>
<dbReference type="InterPro" id="IPR011761">
    <property type="entry name" value="ATP-grasp"/>
</dbReference>
<keyword evidence="1" id="KW-0547">Nucleotide-binding</keyword>
<feature type="domain" description="ATP-grasp" evidence="2">
    <location>
        <begin position="265"/>
        <end position="442"/>
    </location>
</feature>
<dbReference type="SUPFAM" id="SSF56059">
    <property type="entry name" value="Glutathione synthetase ATP-binding domain-like"/>
    <property type="match status" value="1"/>
</dbReference>
<dbReference type="Proteomes" id="UP000325255">
    <property type="component" value="Unassembled WGS sequence"/>
</dbReference>
<dbReference type="Gene3D" id="3.30.1490.20">
    <property type="entry name" value="ATP-grasp fold, A domain"/>
    <property type="match status" value="1"/>
</dbReference>
<comment type="caution">
    <text evidence="3">The sequence shown here is derived from an EMBL/GenBank/DDBJ whole genome shotgun (WGS) entry which is preliminary data.</text>
</comment>
<evidence type="ECO:0000256" key="1">
    <source>
        <dbReference type="PROSITE-ProRule" id="PRU00409"/>
    </source>
</evidence>
<dbReference type="PROSITE" id="PS50975">
    <property type="entry name" value="ATP_GRASP"/>
    <property type="match status" value="1"/>
</dbReference>
<dbReference type="OrthoDB" id="7625478at2"/>
<protein>
    <recommendedName>
        <fullName evidence="2">ATP-grasp domain-containing protein</fullName>
    </recommendedName>
</protein>
<sequence>MKRHRIIDLLSDRTVETVRAWFGRCAGITMITRGYVCAYAQAATMALPQCDAGGRPVVSDGKRQCHLARRRAALPLPTYPLVPCLVGPTLSNCPGSGDLLIHWWCLLHNPEFSDSRVNRGITNGQDDVLGTQNAGCKMATMRIRLPVRDVLMVAEQSGIALKVLHCCIGAGLRVHILGGPQAAHLRHSRYTASFTLTDIPSNGPFESFAAAVEDAVQCTGASVVLPGDYWSTRALIRVAPGLRVPVFPLPDARSFDMLAEKWNFYCFCKSIDVPVPQTIWVGDKTCLAAAALGTRFGYPLVVKPTDQGNMDGVVIAHSAADLEQRVIGNPGYRYGNLIAQSFIPGDDIDCSVLAVDGRVLAAAVQRRIEDAIVFCDHSMLTNLVGRIVEASRFTGVAHFDARTDLRDGGIRLIECNPRFWASVDAAHWCGLNFVAIGLDAAIEPTAVAAVPDLVDGIFYPLGVALRRFLRFDARPLRSAATRGSLWQALGDPLPLVIDKIGERKGKRESAESVIA</sequence>
<dbReference type="GO" id="GO:0005524">
    <property type="term" value="F:ATP binding"/>
    <property type="evidence" value="ECO:0007669"/>
    <property type="project" value="UniProtKB-UniRule"/>
</dbReference>
<accession>A0A5M6J1E9</accession>
<evidence type="ECO:0000259" key="2">
    <source>
        <dbReference type="PROSITE" id="PS50975"/>
    </source>
</evidence>
<keyword evidence="4" id="KW-1185">Reference proteome</keyword>
<dbReference type="GO" id="GO:0046872">
    <property type="term" value="F:metal ion binding"/>
    <property type="evidence" value="ECO:0007669"/>
    <property type="project" value="InterPro"/>
</dbReference>
<gene>
    <name evidence="3" type="ORF">F1189_02195</name>
</gene>
<dbReference type="Pfam" id="PF15632">
    <property type="entry name" value="ATPgrasp_Ter"/>
    <property type="match status" value="1"/>
</dbReference>
<keyword evidence="1" id="KW-0067">ATP-binding</keyword>